<keyword evidence="5" id="KW-1185">Reference proteome</keyword>
<dbReference type="Proteomes" id="UP000011083">
    <property type="component" value="Unassembled WGS sequence"/>
</dbReference>
<dbReference type="GO" id="GO:0004081">
    <property type="term" value="F:bis(5'-nucleosyl)-tetraphosphatase (asymmetrical) activity"/>
    <property type="evidence" value="ECO:0007669"/>
    <property type="project" value="TreeGrafter"/>
</dbReference>
<dbReference type="InterPro" id="IPR000086">
    <property type="entry name" value="NUDIX_hydrolase_dom"/>
</dbReference>
<dbReference type="CDD" id="cd02883">
    <property type="entry name" value="NUDIX_Hydrolase"/>
    <property type="match status" value="1"/>
</dbReference>
<feature type="region of interest" description="Disordered" evidence="2">
    <location>
        <begin position="1"/>
        <end position="41"/>
    </location>
</feature>
<dbReference type="SUPFAM" id="SSF55811">
    <property type="entry name" value="Nudix"/>
    <property type="match status" value="1"/>
</dbReference>
<dbReference type="InterPro" id="IPR015797">
    <property type="entry name" value="NUDIX_hydrolase-like_dom_sf"/>
</dbReference>
<dbReference type="EMBL" id="KB007867">
    <property type="protein sequence ID" value="ELR23064.1"/>
    <property type="molecule type" value="Genomic_DNA"/>
</dbReference>
<reference evidence="4 5" key="1">
    <citation type="journal article" date="2013" name="Genome Biol.">
        <title>Genome of Acanthamoeba castellanii highlights extensive lateral gene transfer and early evolution of tyrosine kinase signaling.</title>
        <authorList>
            <person name="Clarke M."/>
            <person name="Lohan A.J."/>
            <person name="Liu B."/>
            <person name="Lagkouvardos I."/>
            <person name="Roy S."/>
            <person name="Zafar N."/>
            <person name="Bertelli C."/>
            <person name="Schilde C."/>
            <person name="Kianianmomeni A."/>
            <person name="Burglin T.R."/>
            <person name="Frech C."/>
            <person name="Turcotte B."/>
            <person name="Kopec K.O."/>
            <person name="Synnott J.M."/>
            <person name="Choo C."/>
            <person name="Paponov I."/>
            <person name="Finkler A."/>
            <person name="Soon Heng Tan C."/>
            <person name="Hutchins A.P."/>
            <person name="Weinmeier T."/>
            <person name="Rattei T."/>
            <person name="Chu J.S."/>
            <person name="Gimenez G."/>
            <person name="Irimia M."/>
            <person name="Rigden D.J."/>
            <person name="Fitzpatrick D.A."/>
            <person name="Lorenzo-Morales J."/>
            <person name="Bateman A."/>
            <person name="Chiu C.H."/>
            <person name="Tang P."/>
            <person name="Hegemann P."/>
            <person name="Fromm H."/>
            <person name="Raoult D."/>
            <person name="Greub G."/>
            <person name="Miranda-Saavedra D."/>
            <person name="Chen N."/>
            <person name="Nash P."/>
            <person name="Ginger M.L."/>
            <person name="Horn M."/>
            <person name="Schaap P."/>
            <person name="Caler L."/>
            <person name="Loftus B."/>
        </authorList>
    </citation>
    <scope>NUCLEOTIDE SEQUENCE [LARGE SCALE GENOMIC DNA]</scope>
    <source>
        <strain evidence="4 5">Neff</strain>
    </source>
</reference>
<dbReference type="AlphaFoldDB" id="L8HC11"/>
<feature type="compositionally biased region" description="Low complexity" evidence="2">
    <location>
        <begin position="201"/>
        <end position="228"/>
    </location>
</feature>
<dbReference type="Gene3D" id="3.90.79.10">
    <property type="entry name" value="Nucleoside Triphosphate Pyrophosphohydrolase"/>
    <property type="match status" value="1"/>
</dbReference>
<feature type="region of interest" description="Disordered" evidence="2">
    <location>
        <begin position="246"/>
        <end position="278"/>
    </location>
</feature>
<gene>
    <name evidence="4" type="ORF">ACA1_361000</name>
</gene>
<evidence type="ECO:0000256" key="2">
    <source>
        <dbReference type="SAM" id="MobiDB-lite"/>
    </source>
</evidence>
<dbReference type="KEGG" id="acan:ACA1_361000"/>
<organism evidence="4 5">
    <name type="scientific">Acanthamoeba castellanii (strain ATCC 30010 / Neff)</name>
    <dbReference type="NCBI Taxonomy" id="1257118"/>
    <lineage>
        <taxon>Eukaryota</taxon>
        <taxon>Amoebozoa</taxon>
        <taxon>Discosea</taxon>
        <taxon>Longamoebia</taxon>
        <taxon>Centramoebida</taxon>
        <taxon>Acanthamoebidae</taxon>
        <taxon>Acanthamoeba</taxon>
    </lineage>
</organism>
<accession>L8HC11</accession>
<dbReference type="PROSITE" id="PS51462">
    <property type="entry name" value="NUDIX"/>
    <property type="match status" value="1"/>
</dbReference>
<feature type="domain" description="Nudix hydrolase" evidence="3">
    <location>
        <begin position="44"/>
        <end position="171"/>
    </location>
</feature>
<feature type="region of interest" description="Disordered" evidence="2">
    <location>
        <begin position="191"/>
        <end position="228"/>
    </location>
</feature>
<evidence type="ECO:0000313" key="5">
    <source>
        <dbReference type="Proteomes" id="UP000011083"/>
    </source>
</evidence>
<evidence type="ECO:0000313" key="4">
    <source>
        <dbReference type="EMBL" id="ELR23064.1"/>
    </source>
</evidence>
<dbReference type="OrthoDB" id="18001at2759"/>
<name>L8HC11_ACACF</name>
<protein>
    <submittedName>
        <fullName evidence="4">Hydrolase, NUDIX domain containing protein</fullName>
    </submittedName>
</protein>
<evidence type="ECO:0000259" key="3">
    <source>
        <dbReference type="PROSITE" id="PS51462"/>
    </source>
</evidence>
<proteinExistence type="predicted"/>
<feature type="compositionally biased region" description="Basic and acidic residues" evidence="2">
    <location>
        <begin position="24"/>
        <end position="39"/>
    </location>
</feature>
<dbReference type="PANTHER" id="PTHR21340:SF0">
    <property type="entry name" value="BIS(5'-NUCLEOSYL)-TETRAPHOSPHATASE [ASYMMETRICAL]"/>
    <property type="match status" value="1"/>
</dbReference>
<evidence type="ECO:0000256" key="1">
    <source>
        <dbReference type="ARBA" id="ARBA00022801"/>
    </source>
</evidence>
<dbReference type="PANTHER" id="PTHR21340">
    <property type="entry name" value="DIADENOSINE 5,5-P1,P4-TETRAPHOSPHATE PYROPHOSPHOHYDROLASE MUTT"/>
    <property type="match status" value="1"/>
</dbReference>
<dbReference type="VEuPathDB" id="AmoebaDB:ACA1_361000"/>
<feature type="compositionally biased region" description="Gly residues" evidence="2">
    <location>
        <begin position="246"/>
        <end position="260"/>
    </location>
</feature>
<dbReference type="GO" id="GO:0006754">
    <property type="term" value="P:ATP biosynthetic process"/>
    <property type="evidence" value="ECO:0007669"/>
    <property type="project" value="TreeGrafter"/>
</dbReference>
<sequence length="292" mass="31367">MLDRVKRVFKNGEGSPNNTLDRAPPQEEKEPKKKKEEWSRQTGCPTWNFSLVVVQHPDGRFLAVHESRGRGWWLPAGFVDPGDDLMSAAIRETKEEAGIDVRLEGILRIEHTMTLYRGRCRIVFFARPIDENQPPKSEPDKESEGAAWVTLDELVQLGQSAPGLRGPELLDWGRYVQGGGAIFPLTLLTREGEMIPPPPTSSTTTTSLASAPTATTPLPSSADTASSFSSSSSLVHARVAAEHEAGGSGIGIDGGGGGSDGAQPLEDLTTSVTGITPRREATLVLTEERGSS</sequence>
<dbReference type="RefSeq" id="XP_004352541.1">
    <property type="nucleotide sequence ID" value="XM_004352489.1"/>
</dbReference>
<dbReference type="InterPro" id="IPR051325">
    <property type="entry name" value="Nudix_hydrolase_domain"/>
</dbReference>
<keyword evidence="1 4" id="KW-0378">Hydrolase</keyword>
<dbReference type="Pfam" id="PF00293">
    <property type="entry name" value="NUDIX"/>
    <property type="match status" value="1"/>
</dbReference>
<dbReference type="GeneID" id="14924034"/>
<dbReference type="GO" id="GO:0006167">
    <property type="term" value="P:AMP biosynthetic process"/>
    <property type="evidence" value="ECO:0007669"/>
    <property type="project" value="TreeGrafter"/>
</dbReference>